<feature type="domain" description="Methyltransferase type 11" evidence="1">
    <location>
        <begin position="43"/>
        <end position="128"/>
    </location>
</feature>
<dbReference type="CDD" id="cd02440">
    <property type="entry name" value="AdoMet_MTases"/>
    <property type="match status" value="1"/>
</dbReference>
<keyword evidence="2" id="KW-0489">Methyltransferase</keyword>
<gene>
    <name evidence="2" type="ORF">IRI77_14285</name>
</gene>
<dbReference type="InterPro" id="IPR029063">
    <property type="entry name" value="SAM-dependent_MTases_sf"/>
</dbReference>
<evidence type="ECO:0000313" key="2">
    <source>
        <dbReference type="EMBL" id="QOY91063.1"/>
    </source>
</evidence>
<evidence type="ECO:0000313" key="3">
    <source>
        <dbReference type="Proteomes" id="UP000593892"/>
    </source>
</evidence>
<dbReference type="Proteomes" id="UP000593892">
    <property type="component" value="Chromosome"/>
</dbReference>
<dbReference type="Pfam" id="PF08241">
    <property type="entry name" value="Methyltransf_11"/>
    <property type="match status" value="1"/>
</dbReference>
<accession>A0A7S7NWH1</accession>
<name>A0A7S7NWH1_PALFE</name>
<dbReference type="KEGG" id="pfer:IRI77_14285"/>
<protein>
    <submittedName>
        <fullName evidence="2">Class I SAM-dependent methyltransferase</fullName>
    </submittedName>
</protein>
<proteinExistence type="predicted"/>
<keyword evidence="2" id="KW-0808">Transferase</keyword>
<organism evidence="2 3">
    <name type="scientific">Paludibaculum fermentans</name>
    <dbReference type="NCBI Taxonomy" id="1473598"/>
    <lineage>
        <taxon>Bacteria</taxon>
        <taxon>Pseudomonadati</taxon>
        <taxon>Acidobacteriota</taxon>
        <taxon>Terriglobia</taxon>
        <taxon>Bryobacterales</taxon>
        <taxon>Bryobacteraceae</taxon>
        <taxon>Paludibaculum</taxon>
    </lineage>
</organism>
<dbReference type="GO" id="GO:0008757">
    <property type="term" value="F:S-adenosylmethionine-dependent methyltransferase activity"/>
    <property type="evidence" value="ECO:0007669"/>
    <property type="project" value="InterPro"/>
</dbReference>
<keyword evidence="3" id="KW-1185">Reference proteome</keyword>
<dbReference type="Gene3D" id="3.40.50.150">
    <property type="entry name" value="Vaccinia Virus protein VP39"/>
    <property type="match status" value="1"/>
</dbReference>
<dbReference type="PANTHER" id="PTHR43861">
    <property type="entry name" value="TRANS-ACONITATE 2-METHYLTRANSFERASE-RELATED"/>
    <property type="match status" value="1"/>
</dbReference>
<evidence type="ECO:0000259" key="1">
    <source>
        <dbReference type="Pfam" id="PF08241"/>
    </source>
</evidence>
<dbReference type="SUPFAM" id="SSF53335">
    <property type="entry name" value="S-adenosyl-L-methionine-dependent methyltransferases"/>
    <property type="match status" value="1"/>
</dbReference>
<dbReference type="RefSeq" id="WP_194452718.1">
    <property type="nucleotide sequence ID" value="NZ_CP063849.1"/>
</dbReference>
<dbReference type="AlphaFoldDB" id="A0A7S7NWH1"/>
<reference evidence="2 3" key="1">
    <citation type="submission" date="2020-10" db="EMBL/GenBank/DDBJ databases">
        <title>Complete genome sequence of Paludibaculum fermentans P105T, a facultatively anaerobic acidobacterium capable of dissimilatory Fe(III) reduction.</title>
        <authorList>
            <person name="Dedysh S.N."/>
            <person name="Beletsky A.V."/>
            <person name="Kulichevskaya I.S."/>
            <person name="Mardanov A.V."/>
            <person name="Ravin N.V."/>
        </authorList>
    </citation>
    <scope>NUCLEOTIDE SEQUENCE [LARGE SCALE GENOMIC DNA]</scope>
    <source>
        <strain evidence="2 3">P105</strain>
    </source>
</reference>
<dbReference type="InterPro" id="IPR013216">
    <property type="entry name" value="Methyltransf_11"/>
</dbReference>
<dbReference type="GO" id="GO:0032259">
    <property type="term" value="P:methylation"/>
    <property type="evidence" value="ECO:0007669"/>
    <property type="project" value="UniProtKB-KW"/>
</dbReference>
<sequence length="235" mass="26355">MRYETARRVLPGGLRRYIYSFEAMIEDAVNELAARLPAGSRVLDAGAGEGQYSSYFRQHRYTGVDLGVGDTAWDYGELDAIADLNRLPFRDDTFDGSLNIVTLEHLKEPKQALREIARVLKPGGLLLIVAPHEWEVHQSPHDFFRYTKHGLAYLFAEAGLEVQTLEPAGGYFRLVARRLLSGLQFFPGPLKLIPAVFFLPLALVLPLFEGLDKEKNFTLGYRCVAVKPAGRFSRA</sequence>
<dbReference type="EMBL" id="CP063849">
    <property type="protein sequence ID" value="QOY91063.1"/>
    <property type="molecule type" value="Genomic_DNA"/>
</dbReference>